<accession>A0A0C3AQ11</accession>
<reference evidence="2 3" key="1">
    <citation type="submission" date="2014-04" db="EMBL/GenBank/DDBJ databases">
        <authorList>
            <consortium name="DOE Joint Genome Institute"/>
            <person name="Kuo A."/>
            <person name="Zuccaro A."/>
            <person name="Kohler A."/>
            <person name="Nagy L.G."/>
            <person name="Floudas D."/>
            <person name="Copeland A."/>
            <person name="Barry K.W."/>
            <person name="Cichocki N."/>
            <person name="Veneault-Fourrey C."/>
            <person name="LaButti K."/>
            <person name="Lindquist E.A."/>
            <person name="Lipzen A."/>
            <person name="Lundell T."/>
            <person name="Morin E."/>
            <person name="Murat C."/>
            <person name="Sun H."/>
            <person name="Tunlid A."/>
            <person name="Henrissat B."/>
            <person name="Grigoriev I.V."/>
            <person name="Hibbett D.S."/>
            <person name="Martin F."/>
            <person name="Nordberg H.P."/>
            <person name="Cantor M.N."/>
            <person name="Hua S.X."/>
        </authorList>
    </citation>
    <scope>NUCLEOTIDE SEQUENCE [LARGE SCALE GENOMIC DNA]</scope>
    <source>
        <strain evidence="2 3">MAFF 305830</strain>
    </source>
</reference>
<sequence>MATVTSLITNTTRPTSPNARSVGAGSQTDIASPIDSGSVGGAGSGTLVDAPVYPHTSTFESDQMAVTISSPHQELTFPNGNDGAIVRLPVFSAKDSIGGTISVNPAAFASTSNAKVVVSLEGALYWSEPRPPPVERPSTGSKRRHAHKESASTIALSTTVEKKHVFLFSSLSLPLSEDDVPTSNTALESIMANKQQAMAAMRRRMSYGKAEATKLLERARKKKSSGFIEDFGFSGSFLGSLGLGNGKDSDGTPTPGVLSPSPPEGTSPAGGATADPMLTAAPWVSKTFMFHLPLQQGDGSTTLLPPSVDLRAEAAEREKGKTKLVEDVRIQYKLVAKYEGGSPSKNLEVPIIFEPGSDPESFYSTPQPPIKWRETPMEVASRTPGGGPLPFRAMLTLPNPPVFARDSDSFFFVAFSTSQSSRELSATIAANAKISLTISCTFRFDPRRAAAHSSKGNDFSLSNGSSTNPKDEEAIWKWHEPPRSPLKRRSVSRKSTQWDVAGSHSTTIRRMTGESMRSGGGTTRGGASRPTSPPAAGEFGEGEDAKPLPELPPPTPTSPADGAPRTISTPLPVGGFKDDKEGERTVVLLSTSRTGFPHRPKVKPDQTNLPEGLWKGQLNYQWWMIPTLDCAGLEVTYHMEVAVEVNGMALRTKKQFRIVEPHTVRKEEKVLQMRKIELDAVV</sequence>
<proteinExistence type="predicted"/>
<reference evidence="3" key="2">
    <citation type="submission" date="2015-01" db="EMBL/GenBank/DDBJ databases">
        <title>Evolutionary Origins and Diversification of the Mycorrhizal Mutualists.</title>
        <authorList>
            <consortium name="DOE Joint Genome Institute"/>
            <consortium name="Mycorrhizal Genomics Consortium"/>
            <person name="Kohler A."/>
            <person name="Kuo A."/>
            <person name="Nagy L.G."/>
            <person name="Floudas D."/>
            <person name="Copeland A."/>
            <person name="Barry K.W."/>
            <person name="Cichocki N."/>
            <person name="Veneault-Fourrey C."/>
            <person name="LaButti K."/>
            <person name="Lindquist E.A."/>
            <person name="Lipzen A."/>
            <person name="Lundell T."/>
            <person name="Morin E."/>
            <person name="Murat C."/>
            <person name="Riley R."/>
            <person name="Ohm R."/>
            <person name="Sun H."/>
            <person name="Tunlid A."/>
            <person name="Henrissat B."/>
            <person name="Grigoriev I.V."/>
            <person name="Hibbett D.S."/>
            <person name="Martin F."/>
        </authorList>
    </citation>
    <scope>NUCLEOTIDE SEQUENCE [LARGE SCALE GENOMIC DNA]</scope>
    <source>
        <strain evidence="3">MAFF 305830</strain>
    </source>
</reference>
<dbReference type="AlphaFoldDB" id="A0A0C3AQ11"/>
<evidence type="ECO:0000256" key="1">
    <source>
        <dbReference type="SAM" id="MobiDB-lite"/>
    </source>
</evidence>
<protein>
    <submittedName>
        <fullName evidence="2">Uncharacterized protein</fullName>
    </submittedName>
</protein>
<feature type="compositionally biased region" description="Polar residues" evidence="1">
    <location>
        <begin position="1"/>
        <end position="30"/>
    </location>
</feature>
<feature type="region of interest" description="Disordered" evidence="1">
    <location>
        <begin position="1"/>
        <end position="38"/>
    </location>
</feature>
<feature type="region of interest" description="Disordered" evidence="1">
    <location>
        <begin position="129"/>
        <end position="152"/>
    </location>
</feature>
<dbReference type="HOGENOM" id="CLU_403409_0_0_1"/>
<dbReference type="Proteomes" id="UP000054097">
    <property type="component" value="Unassembled WGS sequence"/>
</dbReference>
<feature type="compositionally biased region" description="Polar residues" evidence="1">
    <location>
        <begin position="454"/>
        <end position="468"/>
    </location>
</feature>
<organism evidence="2 3">
    <name type="scientific">Serendipita vermifera MAFF 305830</name>
    <dbReference type="NCBI Taxonomy" id="933852"/>
    <lineage>
        <taxon>Eukaryota</taxon>
        <taxon>Fungi</taxon>
        <taxon>Dikarya</taxon>
        <taxon>Basidiomycota</taxon>
        <taxon>Agaricomycotina</taxon>
        <taxon>Agaricomycetes</taxon>
        <taxon>Sebacinales</taxon>
        <taxon>Serendipitaceae</taxon>
        <taxon>Serendipita</taxon>
    </lineage>
</organism>
<evidence type="ECO:0000313" key="3">
    <source>
        <dbReference type="Proteomes" id="UP000054097"/>
    </source>
</evidence>
<feature type="compositionally biased region" description="Polar residues" evidence="1">
    <location>
        <begin position="493"/>
        <end position="508"/>
    </location>
</feature>
<feature type="region of interest" description="Disordered" evidence="1">
    <location>
        <begin position="452"/>
        <end position="580"/>
    </location>
</feature>
<dbReference type="EMBL" id="KN824386">
    <property type="protein sequence ID" value="KIM21346.1"/>
    <property type="molecule type" value="Genomic_DNA"/>
</dbReference>
<feature type="compositionally biased region" description="Basic and acidic residues" evidence="1">
    <location>
        <begin position="469"/>
        <end position="482"/>
    </location>
</feature>
<keyword evidence="3" id="KW-1185">Reference proteome</keyword>
<gene>
    <name evidence="2" type="ORF">M408DRAFT_109090</name>
</gene>
<feature type="region of interest" description="Disordered" evidence="1">
    <location>
        <begin position="244"/>
        <end position="275"/>
    </location>
</feature>
<dbReference type="OrthoDB" id="3259897at2759"/>
<evidence type="ECO:0000313" key="2">
    <source>
        <dbReference type="EMBL" id="KIM21346.1"/>
    </source>
</evidence>
<name>A0A0C3AQ11_SERVB</name>